<evidence type="ECO:0008006" key="5">
    <source>
        <dbReference type="Google" id="ProtNLM"/>
    </source>
</evidence>
<dbReference type="AlphaFoldDB" id="A0A8J5T774"/>
<proteinExistence type="predicted"/>
<protein>
    <recommendedName>
        <fullName evidence="5">Secreted protein</fullName>
    </recommendedName>
</protein>
<evidence type="ECO:0000256" key="1">
    <source>
        <dbReference type="SAM" id="MobiDB-lite"/>
    </source>
</evidence>
<organism evidence="3 4">
    <name type="scientific">Zizania palustris</name>
    <name type="common">Northern wild rice</name>
    <dbReference type="NCBI Taxonomy" id="103762"/>
    <lineage>
        <taxon>Eukaryota</taxon>
        <taxon>Viridiplantae</taxon>
        <taxon>Streptophyta</taxon>
        <taxon>Embryophyta</taxon>
        <taxon>Tracheophyta</taxon>
        <taxon>Spermatophyta</taxon>
        <taxon>Magnoliopsida</taxon>
        <taxon>Liliopsida</taxon>
        <taxon>Poales</taxon>
        <taxon>Poaceae</taxon>
        <taxon>BOP clade</taxon>
        <taxon>Oryzoideae</taxon>
        <taxon>Oryzeae</taxon>
        <taxon>Zizaniinae</taxon>
        <taxon>Zizania</taxon>
    </lineage>
</organism>
<feature type="chain" id="PRO_5035145117" description="Secreted protein" evidence="2">
    <location>
        <begin position="18"/>
        <end position="156"/>
    </location>
</feature>
<sequence>MMWSLVCLFFFTTKSLAGESVSRRQAVVPLPRMVARGQQPAGGAILPRGLAPSSLRRPPVTPAPAARSTGTKDQHHLLSVVWRLPASIDTVRSVVRHVPARLGTSLAPRCGLRRRVPAPRALHAADSPAVERQLLLDGRRRHSTGADVSVSSLVSE</sequence>
<dbReference type="Proteomes" id="UP000729402">
    <property type="component" value="Unassembled WGS sequence"/>
</dbReference>
<reference evidence="3" key="1">
    <citation type="journal article" date="2021" name="bioRxiv">
        <title>Whole Genome Assembly and Annotation of Northern Wild Rice, Zizania palustris L., Supports a Whole Genome Duplication in the Zizania Genus.</title>
        <authorList>
            <person name="Haas M."/>
            <person name="Kono T."/>
            <person name="Macchietto M."/>
            <person name="Millas R."/>
            <person name="McGilp L."/>
            <person name="Shao M."/>
            <person name="Duquette J."/>
            <person name="Hirsch C.N."/>
            <person name="Kimball J."/>
        </authorList>
    </citation>
    <scope>NUCLEOTIDE SEQUENCE</scope>
    <source>
        <tissue evidence="3">Fresh leaf tissue</tissue>
    </source>
</reference>
<accession>A0A8J5T774</accession>
<gene>
    <name evidence="3" type="ORF">GUJ93_ZPchr0006g42500</name>
</gene>
<keyword evidence="2" id="KW-0732">Signal</keyword>
<evidence type="ECO:0000313" key="4">
    <source>
        <dbReference type="Proteomes" id="UP000729402"/>
    </source>
</evidence>
<dbReference type="EMBL" id="JAAALK010000283">
    <property type="protein sequence ID" value="KAG8070974.1"/>
    <property type="molecule type" value="Genomic_DNA"/>
</dbReference>
<evidence type="ECO:0000313" key="3">
    <source>
        <dbReference type="EMBL" id="KAG8070974.1"/>
    </source>
</evidence>
<keyword evidence="4" id="KW-1185">Reference proteome</keyword>
<reference evidence="3" key="2">
    <citation type="submission" date="2021-02" db="EMBL/GenBank/DDBJ databases">
        <authorList>
            <person name="Kimball J.A."/>
            <person name="Haas M.W."/>
            <person name="Macchietto M."/>
            <person name="Kono T."/>
            <person name="Duquette J."/>
            <person name="Shao M."/>
        </authorList>
    </citation>
    <scope>NUCLEOTIDE SEQUENCE</scope>
    <source>
        <tissue evidence="3">Fresh leaf tissue</tissue>
    </source>
</reference>
<feature type="region of interest" description="Disordered" evidence="1">
    <location>
        <begin position="41"/>
        <end position="70"/>
    </location>
</feature>
<feature type="signal peptide" evidence="2">
    <location>
        <begin position="1"/>
        <end position="17"/>
    </location>
</feature>
<comment type="caution">
    <text evidence="3">The sequence shown here is derived from an EMBL/GenBank/DDBJ whole genome shotgun (WGS) entry which is preliminary data.</text>
</comment>
<evidence type="ECO:0000256" key="2">
    <source>
        <dbReference type="SAM" id="SignalP"/>
    </source>
</evidence>
<name>A0A8J5T774_ZIZPA</name>